<keyword evidence="4" id="KW-1185">Reference proteome</keyword>
<dbReference type="RefSeq" id="WP_120205471.1">
    <property type="nucleotide sequence ID" value="NZ_CP032514.1"/>
</dbReference>
<feature type="signal peptide" evidence="2">
    <location>
        <begin position="1"/>
        <end position="31"/>
    </location>
</feature>
<dbReference type="Proteomes" id="UP000273001">
    <property type="component" value="Chromosome"/>
</dbReference>
<evidence type="ECO:0000313" key="3">
    <source>
        <dbReference type="EMBL" id="AYD90545.1"/>
    </source>
</evidence>
<accession>A0ABN5PU68</accession>
<evidence type="ECO:0000313" key="4">
    <source>
        <dbReference type="Proteomes" id="UP000273001"/>
    </source>
</evidence>
<reference evidence="3 4" key="1">
    <citation type="submission" date="2018-09" db="EMBL/GenBank/DDBJ databases">
        <authorList>
            <person name="Li J."/>
        </authorList>
    </citation>
    <scope>NUCLEOTIDE SEQUENCE [LARGE SCALE GENOMIC DNA]</scope>
    <source>
        <strain evidence="3 4">2129</strain>
    </source>
</reference>
<evidence type="ECO:0000256" key="2">
    <source>
        <dbReference type="SAM" id="SignalP"/>
    </source>
</evidence>
<sequence length="95" mass="10049">MHTRRLYTRRLVVAVAAAAMLLLGLVPASVAQEPSPPSPRPSVSVSTQVTQVGSYVAFSDRLSCEPVPTPRGPVRPVRLSSASTVRSWPPVASVS</sequence>
<dbReference type="EMBL" id="CP032514">
    <property type="protein sequence ID" value="AYD90545.1"/>
    <property type="molecule type" value="Genomic_DNA"/>
</dbReference>
<name>A0ABN5PU68_9ACTO</name>
<evidence type="ECO:0000256" key="1">
    <source>
        <dbReference type="SAM" id="MobiDB-lite"/>
    </source>
</evidence>
<proteinExistence type="predicted"/>
<feature type="region of interest" description="Disordered" evidence="1">
    <location>
        <begin position="67"/>
        <end position="95"/>
    </location>
</feature>
<gene>
    <name evidence="3" type="ORF">D5R93_12020</name>
</gene>
<protein>
    <submittedName>
        <fullName evidence="3">Uncharacterized protein</fullName>
    </submittedName>
</protein>
<organism evidence="3 4">
    <name type="scientific">Actinomyces lilanjuaniae</name>
    <dbReference type="NCBI Taxonomy" id="2321394"/>
    <lineage>
        <taxon>Bacteria</taxon>
        <taxon>Bacillati</taxon>
        <taxon>Actinomycetota</taxon>
        <taxon>Actinomycetes</taxon>
        <taxon>Actinomycetales</taxon>
        <taxon>Actinomycetaceae</taxon>
        <taxon>Actinomyces</taxon>
    </lineage>
</organism>
<keyword evidence="2" id="KW-0732">Signal</keyword>
<feature type="chain" id="PRO_5045514646" evidence="2">
    <location>
        <begin position="32"/>
        <end position="95"/>
    </location>
</feature>